<name>A0A6G0Y9V9_APHCR</name>
<organism evidence="1 2">
    <name type="scientific">Aphis craccivora</name>
    <name type="common">Cowpea aphid</name>
    <dbReference type="NCBI Taxonomy" id="307492"/>
    <lineage>
        <taxon>Eukaryota</taxon>
        <taxon>Metazoa</taxon>
        <taxon>Ecdysozoa</taxon>
        <taxon>Arthropoda</taxon>
        <taxon>Hexapoda</taxon>
        <taxon>Insecta</taxon>
        <taxon>Pterygota</taxon>
        <taxon>Neoptera</taxon>
        <taxon>Paraneoptera</taxon>
        <taxon>Hemiptera</taxon>
        <taxon>Sternorrhyncha</taxon>
        <taxon>Aphidomorpha</taxon>
        <taxon>Aphidoidea</taxon>
        <taxon>Aphididae</taxon>
        <taxon>Aphidini</taxon>
        <taxon>Aphis</taxon>
        <taxon>Aphis</taxon>
    </lineage>
</organism>
<keyword evidence="2" id="KW-1185">Reference proteome</keyword>
<protein>
    <submittedName>
        <fullName evidence="1">Uncharacterized protein</fullName>
    </submittedName>
</protein>
<evidence type="ECO:0000313" key="2">
    <source>
        <dbReference type="Proteomes" id="UP000478052"/>
    </source>
</evidence>
<comment type="caution">
    <text evidence="1">The sequence shown here is derived from an EMBL/GenBank/DDBJ whole genome shotgun (WGS) entry which is preliminary data.</text>
</comment>
<dbReference type="Proteomes" id="UP000478052">
    <property type="component" value="Unassembled WGS sequence"/>
</dbReference>
<reference evidence="1 2" key="1">
    <citation type="submission" date="2019-08" db="EMBL/GenBank/DDBJ databases">
        <title>Whole genome of Aphis craccivora.</title>
        <authorList>
            <person name="Voronova N.V."/>
            <person name="Shulinski R.S."/>
            <person name="Bandarenka Y.V."/>
            <person name="Zhorov D.G."/>
            <person name="Warner D."/>
        </authorList>
    </citation>
    <scope>NUCLEOTIDE SEQUENCE [LARGE SCALE GENOMIC DNA]</scope>
    <source>
        <strain evidence="1">180601</strain>
        <tissue evidence="1">Whole Body</tissue>
    </source>
</reference>
<evidence type="ECO:0000313" key="1">
    <source>
        <dbReference type="EMBL" id="KAF0751658.1"/>
    </source>
</evidence>
<dbReference type="EMBL" id="VUJU01005304">
    <property type="protein sequence ID" value="KAF0751658.1"/>
    <property type="molecule type" value="Genomic_DNA"/>
</dbReference>
<proteinExistence type="predicted"/>
<accession>A0A6G0Y9V9</accession>
<sequence>MDVFKAIKIKSYIKLRSIEKAQNFKSKNK</sequence>
<gene>
    <name evidence="1" type="ORF">FWK35_00039025</name>
</gene>
<dbReference type="AlphaFoldDB" id="A0A6G0Y9V9"/>